<dbReference type="AlphaFoldDB" id="A0A0L6ULD3"/>
<dbReference type="CDD" id="cd01921">
    <property type="entry name" value="cyclophilin_RRM"/>
    <property type="match status" value="1"/>
</dbReference>
<feature type="region of interest" description="Disordered" evidence="11">
    <location>
        <begin position="413"/>
        <end position="454"/>
    </location>
</feature>
<feature type="domain" description="RRM" evidence="13">
    <location>
        <begin position="256"/>
        <end position="334"/>
    </location>
</feature>
<evidence type="ECO:0000256" key="3">
    <source>
        <dbReference type="ARBA" id="ARBA00004123"/>
    </source>
</evidence>
<dbReference type="VEuPathDB" id="FungiDB:VP01_551g6"/>
<dbReference type="GO" id="GO:0005634">
    <property type="term" value="C:nucleus"/>
    <property type="evidence" value="ECO:0007669"/>
    <property type="project" value="UniProtKB-SubCell"/>
</dbReference>
<reference evidence="14 15" key="1">
    <citation type="submission" date="2015-08" db="EMBL/GenBank/DDBJ databases">
        <title>Next Generation Sequencing and Analysis of the Genome of Puccinia sorghi L Schw, the Causal Agent of Maize Common Rust.</title>
        <authorList>
            <person name="Rochi L."/>
            <person name="Burguener G."/>
            <person name="Darino M."/>
            <person name="Turjanski A."/>
            <person name="Kreff E."/>
            <person name="Dieguez M.J."/>
            <person name="Sacco F."/>
        </authorList>
    </citation>
    <scope>NUCLEOTIDE SEQUENCE [LARGE SCALE GENOMIC DNA]</scope>
    <source>
        <strain evidence="14 15">RO10H11247</strain>
    </source>
</reference>
<evidence type="ECO:0000256" key="8">
    <source>
        <dbReference type="ARBA" id="ARBA00023242"/>
    </source>
</evidence>
<evidence type="ECO:0000313" key="14">
    <source>
        <dbReference type="EMBL" id="KNZ48640.1"/>
    </source>
</evidence>
<feature type="compositionally biased region" description="Acidic residues" evidence="11">
    <location>
        <begin position="445"/>
        <end position="454"/>
    </location>
</feature>
<evidence type="ECO:0000259" key="12">
    <source>
        <dbReference type="PROSITE" id="PS50072"/>
    </source>
</evidence>
<evidence type="ECO:0000313" key="15">
    <source>
        <dbReference type="Proteomes" id="UP000037035"/>
    </source>
</evidence>
<feature type="region of interest" description="Disordered" evidence="11">
    <location>
        <begin position="184"/>
        <end position="203"/>
    </location>
</feature>
<name>A0A0L6ULD3_9BASI</name>
<dbReference type="InterPro" id="IPR000504">
    <property type="entry name" value="RRM_dom"/>
</dbReference>
<dbReference type="GO" id="GO:0003723">
    <property type="term" value="F:RNA binding"/>
    <property type="evidence" value="ECO:0007669"/>
    <property type="project" value="UniProtKB-UniRule"/>
</dbReference>
<feature type="compositionally biased region" description="Low complexity" evidence="11">
    <location>
        <begin position="423"/>
        <end position="444"/>
    </location>
</feature>
<dbReference type="CDD" id="cd12235">
    <property type="entry name" value="RRM_PPIL4"/>
    <property type="match status" value="1"/>
</dbReference>
<dbReference type="SUPFAM" id="SSF54928">
    <property type="entry name" value="RNA-binding domain, RBD"/>
    <property type="match status" value="1"/>
</dbReference>
<dbReference type="InterPro" id="IPR035542">
    <property type="entry name" value="CRIP"/>
</dbReference>
<dbReference type="Gene3D" id="2.40.100.10">
    <property type="entry name" value="Cyclophilin-like"/>
    <property type="match status" value="1"/>
</dbReference>
<dbReference type="PROSITE" id="PS50072">
    <property type="entry name" value="CSA_PPIASE_2"/>
    <property type="match status" value="1"/>
</dbReference>
<dbReference type="Gene3D" id="3.30.70.330">
    <property type="match status" value="1"/>
</dbReference>
<dbReference type="FunFam" id="3.30.70.330:FF:001243">
    <property type="entry name" value="Peptidyl-prolyl cis-trans isomerase"/>
    <property type="match status" value="1"/>
</dbReference>
<keyword evidence="6 10" id="KW-0697">Rotamase</keyword>
<dbReference type="Proteomes" id="UP000037035">
    <property type="component" value="Unassembled WGS sequence"/>
</dbReference>
<evidence type="ECO:0000256" key="10">
    <source>
        <dbReference type="RuleBase" id="RU365081"/>
    </source>
</evidence>
<dbReference type="GO" id="GO:0003755">
    <property type="term" value="F:peptidyl-prolyl cis-trans isomerase activity"/>
    <property type="evidence" value="ECO:0007669"/>
    <property type="project" value="UniProtKB-UniRule"/>
</dbReference>
<evidence type="ECO:0000256" key="4">
    <source>
        <dbReference type="ARBA" id="ARBA00010739"/>
    </source>
</evidence>
<feature type="domain" description="PPIase cyclophilin-type" evidence="12">
    <location>
        <begin position="6"/>
        <end position="174"/>
    </location>
</feature>
<dbReference type="Pfam" id="PF00076">
    <property type="entry name" value="RRM_1"/>
    <property type="match status" value="1"/>
</dbReference>
<evidence type="ECO:0000256" key="7">
    <source>
        <dbReference type="ARBA" id="ARBA00023235"/>
    </source>
</evidence>
<dbReference type="InterPro" id="IPR029000">
    <property type="entry name" value="Cyclophilin-like_dom_sf"/>
</dbReference>
<dbReference type="InterPro" id="IPR002130">
    <property type="entry name" value="Cyclophilin-type_PPIase_dom"/>
</dbReference>
<keyword evidence="8 10" id="KW-0539">Nucleus</keyword>
<dbReference type="EC" id="5.2.1.8" evidence="10"/>
<comment type="subcellular location">
    <subcellularLocation>
        <location evidence="3 10">Nucleus</location>
    </subcellularLocation>
</comment>
<evidence type="ECO:0000256" key="1">
    <source>
        <dbReference type="ARBA" id="ARBA00000971"/>
    </source>
</evidence>
<dbReference type="InterPro" id="IPR035538">
    <property type="entry name" value="Cyclophilin_PPIL4"/>
</dbReference>
<sequence>MSVLFETSLGDLVVDLEVELCPRTCENFLKLSKTYYYNFCSFFNVQKDFIAQTGDPTDLGTGGESIYARLERVERHDPEYYRKRYFPSELGVQKGNQKWLNHGRRGTLSMAVADGKCGSQFFLTLVDGLNELDSKHVVFGRLVEGFDTLEKINEALVDDQGRPLRDIRLRHVIVLDDPFPDPSGLTIPSQSPIEPPTHQHEQGKKILRVGDDEELDEELDPEVVEERRREREARAQALTLEMVGDLPFAEVSPPENILFVCKLNAITRSEDLELIFSRFGTILSCQVIMDPKTGDSLQYAFIEFLEQEDAERAYFKMDGVLIDDRRIHVDFSQSVSKLYVSSNPSLASSLVKISPSCNTGIRIGFIKGLASVNTSTTIPIKTLRPVWLGTLNTRGRPWIMVAPIIVKDRKTIHDRKTTEDTTSEGTTSQGTTSEGTSEGTTSEDTTNEDTTIEDTTIEGTTIEGKMTIGHMGILAGRVVGRKIRITMARDMTTADAGLAARLPADIGNHSDDSSDSLSPYRRAFSHTWLGPVPE</sequence>
<dbReference type="OrthoDB" id="2083at2759"/>
<evidence type="ECO:0000256" key="11">
    <source>
        <dbReference type="SAM" id="MobiDB-lite"/>
    </source>
</evidence>
<dbReference type="PANTHER" id="PTHR45843:SF1">
    <property type="entry name" value="PEPTIDYL-PROLYL CIS-TRANS ISOMERASE-LIKE 4"/>
    <property type="match status" value="1"/>
</dbReference>
<dbReference type="InterPro" id="IPR012677">
    <property type="entry name" value="Nucleotide-bd_a/b_plait_sf"/>
</dbReference>
<evidence type="ECO:0000256" key="9">
    <source>
        <dbReference type="PROSITE-ProRule" id="PRU00176"/>
    </source>
</evidence>
<accession>A0A0L6ULD3</accession>
<evidence type="ECO:0000256" key="2">
    <source>
        <dbReference type="ARBA" id="ARBA00002388"/>
    </source>
</evidence>
<dbReference type="Pfam" id="PF00160">
    <property type="entry name" value="Pro_isomerase"/>
    <property type="match status" value="1"/>
</dbReference>
<organism evidence="14 15">
    <name type="scientific">Puccinia sorghi</name>
    <dbReference type="NCBI Taxonomy" id="27349"/>
    <lineage>
        <taxon>Eukaryota</taxon>
        <taxon>Fungi</taxon>
        <taxon>Dikarya</taxon>
        <taxon>Basidiomycota</taxon>
        <taxon>Pucciniomycotina</taxon>
        <taxon>Pucciniomycetes</taxon>
        <taxon>Pucciniales</taxon>
        <taxon>Pucciniaceae</taxon>
        <taxon>Puccinia</taxon>
    </lineage>
</organism>
<dbReference type="PROSITE" id="PS50102">
    <property type="entry name" value="RRM"/>
    <property type="match status" value="1"/>
</dbReference>
<keyword evidence="7 10" id="KW-0413">Isomerase</keyword>
<comment type="similarity">
    <text evidence="4 10">Belongs to the cyclophilin-type PPIase family. PPIL4 subfamily.</text>
</comment>
<proteinExistence type="inferred from homology"/>
<comment type="catalytic activity">
    <reaction evidence="1 10">
        <text>[protein]-peptidylproline (omega=180) = [protein]-peptidylproline (omega=0)</text>
        <dbReference type="Rhea" id="RHEA:16237"/>
        <dbReference type="Rhea" id="RHEA-COMP:10747"/>
        <dbReference type="Rhea" id="RHEA-COMP:10748"/>
        <dbReference type="ChEBI" id="CHEBI:83833"/>
        <dbReference type="ChEBI" id="CHEBI:83834"/>
        <dbReference type="EC" id="5.2.1.8"/>
    </reaction>
</comment>
<keyword evidence="5 9" id="KW-0694">RNA-binding</keyword>
<dbReference type="SMART" id="SM00360">
    <property type="entry name" value="RRM"/>
    <property type="match status" value="1"/>
</dbReference>
<evidence type="ECO:0000259" key="13">
    <source>
        <dbReference type="PROSITE" id="PS50102"/>
    </source>
</evidence>
<dbReference type="EMBL" id="LAVV01010741">
    <property type="protein sequence ID" value="KNZ48640.1"/>
    <property type="molecule type" value="Genomic_DNA"/>
</dbReference>
<dbReference type="SUPFAM" id="SSF50891">
    <property type="entry name" value="Cyclophilin-like"/>
    <property type="match status" value="1"/>
</dbReference>
<dbReference type="PANTHER" id="PTHR45843">
    <property type="entry name" value="PEPTIDYL-PROLYL CIS-TRANS ISOMERASE-LIKE 4"/>
    <property type="match status" value="1"/>
</dbReference>
<dbReference type="STRING" id="27349.A0A0L6ULD3"/>
<protein>
    <recommendedName>
        <fullName evidence="10">Peptidyl-prolyl cis-trans isomerase</fullName>
        <shortName evidence="10">PPIase</shortName>
        <ecNumber evidence="10">5.2.1.8</ecNumber>
    </recommendedName>
</protein>
<comment type="function">
    <text evidence="2 10">PPIases accelerate the folding of proteins. It catalyzes the cis-trans isomerization of proline imidic peptide bonds in oligopeptides.</text>
</comment>
<dbReference type="InterPro" id="IPR035979">
    <property type="entry name" value="RBD_domain_sf"/>
</dbReference>
<dbReference type="PRINTS" id="PR00153">
    <property type="entry name" value="CSAPPISMRASE"/>
</dbReference>
<evidence type="ECO:0000256" key="5">
    <source>
        <dbReference type="ARBA" id="ARBA00022884"/>
    </source>
</evidence>
<comment type="caution">
    <text evidence="14">The sequence shown here is derived from an EMBL/GenBank/DDBJ whole genome shotgun (WGS) entry which is preliminary data.</text>
</comment>
<keyword evidence="15" id="KW-1185">Reference proteome</keyword>
<gene>
    <name evidence="14" type="ORF">VP01_551g6</name>
</gene>
<evidence type="ECO:0000256" key="6">
    <source>
        <dbReference type="ARBA" id="ARBA00023110"/>
    </source>
</evidence>